<proteinExistence type="predicted"/>
<keyword evidence="1" id="KW-1133">Transmembrane helix</keyword>
<dbReference type="PANTHER" id="PTHR34558">
    <property type="entry name" value="EXPRESSED PROTEIN"/>
    <property type="match status" value="1"/>
</dbReference>
<accession>A0AAD3SA22</accession>
<reference evidence="3" key="1">
    <citation type="submission" date="2023-05" db="EMBL/GenBank/DDBJ databases">
        <title>Nepenthes gracilis genome sequencing.</title>
        <authorList>
            <person name="Fukushima K."/>
        </authorList>
    </citation>
    <scope>NUCLEOTIDE SEQUENCE</scope>
    <source>
        <strain evidence="3">SING2019-196</strain>
    </source>
</reference>
<keyword evidence="4" id="KW-1185">Reference proteome</keyword>
<keyword evidence="2" id="KW-0732">Signal</keyword>
<evidence type="ECO:0000313" key="4">
    <source>
        <dbReference type="Proteomes" id="UP001279734"/>
    </source>
</evidence>
<organism evidence="3 4">
    <name type="scientific">Nepenthes gracilis</name>
    <name type="common">Slender pitcher plant</name>
    <dbReference type="NCBI Taxonomy" id="150966"/>
    <lineage>
        <taxon>Eukaryota</taxon>
        <taxon>Viridiplantae</taxon>
        <taxon>Streptophyta</taxon>
        <taxon>Embryophyta</taxon>
        <taxon>Tracheophyta</taxon>
        <taxon>Spermatophyta</taxon>
        <taxon>Magnoliopsida</taxon>
        <taxon>eudicotyledons</taxon>
        <taxon>Gunneridae</taxon>
        <taxon>Pentapetalae</taxon>
        <taxon>Caryophyllales</taxon>
        <taxon>Nepenthaceae</taxon>
        <taxon>Nepenthes</taxon>
    </lineage>
</organism>
<gene>
    <name evidence="3" type="ORF">Nepgr_009032</name>
</gene>
<dbReference type="PANTHER" id="PTHR34558:SF4">
    <property type="entry name" value="TRANSMEMBRANE PROTEIN"/>
    <property type="match status" value="1"/>
</dbReference>
<dbReference type="EMBL" id="BSYO01000007">
    <property type="protein sequence ID" value="GMH07192.1"/>
    <property type="molecule type" value="Genomic_DNA"/>
</dbReference>
<dbReference type="Proteomes" id="UP001279734">
    <property type="component" value="Unassembled WGS sequence"/>
</dbReference>
<evidence type="ECO:0000256" key="1">
    <source>
        <dbReference type="SAM" id="Phobius"/>
    </source>
</evidence>
<comment type="caution">
    <text evidence="3">The sequence shown here is derived from an EMBL/GenBank/DDBJ whole genome shotgun (WGS) entry which is preliminary data.</text>
</comment>
<feature type="chain" id="PRO_5042179817" description="Transmembrane protein" evidence="2">
    <location>
        <begin position="25"/>
        <end position="89"/>
    </location>
</feature>
<evidence type="ECO:0008006" key="5">
    <source>
        <dbReference type="Google" id="ProtNLM"/>
    </source>
</evidence>
<sequence length="89" mass="9642">MKSGRCLMMAMLLIVQTMAQAVEAIQESDPPRAGVEAEAPVSRRLLVKHHYHDKSEIGGGVIICGLVAAAFAVVFFYIRVTRETGSDVP</sequence>
<protein>
    <recommendedName>
        <fullName evidence="5">Transmembrane protein</fullName>
    </recommendedName>
</protein>
<evidence type="ECO:0000313" key="3">
    <source>
        <dbReference type="EMBL" id="GMH07192.1"/>
    </source>
</evidence>
<feature type="transmembrane region" description="Helical" evidence="1">
    <location>
        <begin position="57"/>
        <end position="78"/>
    </location>
</feature>
<dbReference type="AlphaFoldDB" id="A0AAD3SA22"/>
<keyword evidence="1" id="KW-0472">Membrane</keyword>
<keyword evidence="1" id="KW-0812">Transmembrane</keyword>
<evidence type="ECO:0000256" key="2">
    <source>
        <dbReference type="SAM" id="SignalP"/>
    </source>
</evidence>
<feature type="signal peptide" evidence="2">
    <location>
        <begin position="1"/>
        <end position="24"/>
    </location>
</feature>
<name>A0AAD3SA22_NEPGR</name>